<gene>
    <name evidence="2" type="ORF">GCM10022377_10560</name>
</gene>
<evidence type="ECO:0000256" key="1">
    <source>
        <dbReference type="SAM" id="MobiDB-lite"/>
    </source>
</evidence>
<accession>A0ABP7D535</accession>
<protein>
    <recommendedName>
        <fullName evidence="4">WXG100 family type VII secretion target</fullName>
    </recommendedName>
</protein>
<name>A0ABP7D535_9MICC</name>
<dbReference type="Proteomes" id="UP001501536">
    <property type="component" value="Unassembled WGS sequence"/>
</dbReference>
<proteinExistence type="predicted"/>
<keyword evidence="3" id="KW-1185">Reference proteome</keyword>
<dbReference type="Pfam" id="PF06013">
    <property type="entry name" value="WXG100"/>
    <property type="match status" value="1"/>
</dbReference>
<comment type="caution">
    <text evidence="2">The sequence shown here is derived from an EMBL/GenBank/DDBJ whole genome shotgun (WGS) entry which is preliminary data.</text>
</comment>
<sequence>MTGFKGKMSVPAMSDASQQSEGSGTELVRLVEEMIDGVEELKGTFKGNAAVKFTEFINEATRVEGELIAALASISSGQAEAAKAYLDMDDEMEGDGRDAASVAAAASGSTGFNLGGR</sequence>
<evidence type="ECO:0000313" key="2">
    <source>
        <dbReference type="EMBL" id="GAA3699440.1"/>
    </source>
</evidence>
<dbReference type="EMBL" id="BAABCJ010000001">
    <property type="protein sequence ID" value="GAA3699440.1"/>
    <property type="molecule type" value="Genomic_DNA"/>
</dbReference>
<dbReference type="Gene3D" id="1.10.287.1060">
    <property type="entry name" value="ESAT-6-like"/>
    <property type="match status" value="1"/>
</dbReference>
<feature type="region of interest" description="Disordered" evidence="1">
    <location>
        <begin position="1"/>
        <end position="24"/>
    </location>
</feature>
<dbReference type="InterPro" id="IPR036689">
    <property type="entry name" value="ESAT-6-like_sf"/>
</dbReference>
<dbReference type="SUPFAM" id="SSF140453">
    <property type="entry name" value="EsxAB dimer-like"/>
    <property type="match status" value="1"/>
</dbReference>
<evidence type="ECO:0000313" key="3">
    <source>
        <dbReference type="Proteomes" id="UP001501536"/>
    </source>
</evidence>
<organism evidence="2 3">
    <name type="scientific">Zhihengliuella alba</name>
    <dbReference type="NCBI Taxonomy" id="547018"/>
    <lineage>
        <taxon>Bacteria</taxon>
        <taxon>Bacillati</taxon>
        <taxon>Actinomycetota</taxon>
        <taxon>Actinomycetes</taxon>
        <taxon>Micrococcales</taxon>
        <taxon>Micrococcaceae</taxon>
        <taxon>Zhihengliuella</taxon>
    </lineage>
</organism>
<dbReference type="InterPro" id="IPR010310">
    <property type="entry name" value="T7SS_ESAT-6-like"/>
</dbReference>
<dbReference type="RefSeq" id="WP_344880955.1">
    <property type="nucleotide sequence ID" value="NZ_BAABCJ010000001.1"/>
</dbReference>
<evidence type="ECO:0008006" key="4">
    <source>
        <dbReference type="Google" id="ProtNLM"/>
    </source>
</evidence>
<reference evidence="3" key="1">
    <citation type="journal article" date="2019" name="Int. J. Syst. Evol. Microbiol.">
        <title>The Global Catalogue of Microorganisms (GCM) 10K type strain sequencing project: providing services to taxonomists for standard genome sequencing and annotation.</title>
        <authorList>
            <consortium name="The Broad Institute Genomics Platform"/>
            <consortium name="The Broad Institute Genome Sequencing Center for Infectious Disease"/>
            <person name="Wu L."/>
            <person name="Ma J."/>
        </authorList>
    </citation>
    <scope>NUCLEOTIDE SEQUENCE [LARGE SCALE GENOMIC DNA]</scope>
    <source>
        <strain evidence="3">JCM 16961</strain>
    </source>
</reference>